<evidence type="ECO:0000256" key="13">
    <source>
        <dbReference type="SAM" id="MobiDB-lite"/>
    </source>
</evidence>
<reference evidence="16 17" key="1">
    <citation type="submission" date="2009-11" db="EMBL/GenBank/DDBJ databases">
        <title>Annotation of Allomyces macrogynus ATCC 38327.</title>
        <authorList>
            <consortium name="The Broad Institute Genome Sequencing Platform"/>
            <person name="Russ C."/>
            <person name="Cuomo C."/>
            <person name="Burger G."/>
            <person name="Gray M.W."/>
            <person name="Holland P.W.H."/>
            <person name="King N."/>
            <person name="Lang F.B.F."/>
            <person name="Roger A.J."/>
            <person name="Ruiz-Trillo I."/>
            <person name="Young S.K."/>
            <person name="Zeng Q."/>
            <person name="Gargeya S."/>
            <person name="Fitzgerald M."/>
            <person name="Haas B."/>
            <person name="Abouelleil A."/>
            <person name="Alvarado L."/>
            <person name="Arachchi H.M."/>
            <person name="Berlin A."/>
            <person name="Chapman S.B."/>
            <person name="Gearin G."/>
            <person name="Goldberg J."/>
            <person name="Griggs A."/>
            <person name="Gujja S."/>
            <person name="Hansen M."/>
            <person name="Heiman D."/>
            <person name="Howarth C."/>
            <person name="Larimer J."/>
            <person name="Lui A."/>
            <person name="MacDonald P.J.P."/>
            <person name="McCowen C."/>
            <person name="Montmayeur A."/>
            <person name="Murphy C."/>
            <person name="Neiman D."/>
            <person name="Pearson M."/>
            <person name="Priest M."/>
            <person name="Roberts A."/>
            <person name="Saif S."/>
            <person name="Shea T."/>
            <person name="Sisk P."/>
            <person name="Stolte C."/>
            <person name="Sykes S."/>
            <person name="Wortman J."/>
            <person name="Nusbaum C."/>
            <person name="Birren B."/>
        </authorList>
    </citation>
    <scope>NUCLEOTIDE SEQUENCE [LARGE SCALE GENOMIC DNA]</scope>
    <source>
        <strain evidence="16 17">ATCC 38327</strain>
    </source>
</reference>
<dbReference type="GO" id="GO:0005524">
    <property type="term" value="F:ATP binding"/>
    <property type="evidence" value="ECO:0007669"/>
    <property type="project" value="UniProtKB-KW"/>
</dbReference>
<feature type="compositionally biased region" description="Basic residues" evidence="13">
    <location>
        <begin position="42"/>
        <end position="57"/>
    </location>
</feature>
<evidence type="ECO:0000256" key="5">
    <source>
        <dbReference type="ARBA" id="ARBA00022552"/>
    </source>
</evidence>
<dbReference type="SMART" id="SM00490">
    <property type="entry name" value="HELICc"/>
    <property type="match status" value="1"/>
</dbReference>
<keyword evidence="10" id="KW-0539">Nucleus</keyword>
<feature type="region of interest" description="Disordered" evidence="13">
    <location>
        <begin position="1"/>
        <end position="104"/>
    </location>
</feature>
<dbReference type="Proteomes" id="UP000054350">
    <property type="component" value="Unassembled WGS sequence"/>
</dbReference>
<dbReference type="PROSITE" id="PS51192">
    <property type="entry name" value="HELICASE_ATP_BIND_1"/>
    <property type="match status" value="1"/>
</dbReference>
<dbReference type="OrthoDB" id="196131at2759"/>
<evidence type="ECO:0000256" key="7">
    <source>
        <dbReference type="ARBA" id="ARBA00022801"/>
    </source>
</evidence>
<dbReference type="EMBL" id="GG745334">
    <property type="protein sequence ID" value="KNE59294.1"/>
    <property type="molecule type" value="Genomic_DNA"/>
</dbReference>
<organism evidence="16 17">
    <name type="scientific">Allomyces macrogynus (strain ATCC 38327)</name>
    <name type="common">Allomyces javanicus var. macrogynus</name>
    <dbReference type="NCBI Taxonomy" id="578462"/>
    <lineage>
        <taxon>Eukaryota</taxon>
        <taxon>Fungi</taxon>
        <taxon>Fungi incertae sedis</taxon>
        <taxon>Blastocladiomycota</taxon>
        <taxon>Blastocladiomycetes</taxon>
        <taxon>Blastocladiales</taxon>
        <taxon>Blastocladiaceae</taxon>
        <taxon>Allomyces</taxon>
    </lineage>
</organism>
<dbReference type="InterPro" id="IPR014001">
    <property type="entry name" value="Helicase_ATP-bd"/>
</dbReference>
<dbReference type="InterPro" id="IPR001650">
    <property type="entry name" value="Helicase_C-like"/>
</dbReference>
<evidence type="ECO:0000259" key="14">
    <source>
        <dbReference type="PROSITE" id="PS51192"/>
    </source>
</evidence>
<dbReference type="GO" id="GO:0016787">
    <property type="term" value="F:hydrolase activity"/>
    <property type="evidence" value="ECO:0007669"/>
    <property type="project" value="UniProtKB-KW"/>
</dbReference>
<evidence type="ECO:0000256" key="8">
    <source>
        <dbReference type="ARBA" id="ARBA00022806"/>
    </source>
</evidence>
<evidence type="ECO:0000256" key="2">
    <source>
        <dbReference type="ARBA" id="ARBA00009334"/>
    </source>
</evidence>
<dbReference type="CDD" id="cd18787">
    <property type="entry name" value="SF2_C_DEAD"/>
    <property type="match status" value="1"/>
</dbReference>
<feature type="domain" description="Helicase ATP-binding" evidence="14">
    <location>
        <begin position="175"/>
        <end position="361"/>
    </location>
</feature>
<evidence type="ECO:0000256" key="6">
    <source>
        <dbReference type="ARBA" id="ARBA00022741"/>
    </source>
</evidence>
<dbReference type="SUPFAM" id="SSF52540">
    <property type="entry name" value="P-loop containing nucleoside triphosphate hydrolases"/>
    <property type="match status" value="1"/>
</dbReference>
<gene>
    <name evidence="16" type="ORF">AMAG_03600</name>
</gene>
<evidence type="ECO:0000313" key="16">
    <source>
        <dbReference type="EMBL" id="KNE59294.1"/>
    </source>
</evidence>
<keyword evidence="8 12" id="KW-0347">Helicase</keyword>
<evidence type="ECO:0000256" key="4">
    <source>
        <dbReference type="ARBA" id="ARBA00022517"/>
    </source>
</evidence>
<dbReference type="GO" id="GO:0003724">
    <property type="term" value="F:RNA helicase activity"/>
    <property type="evidence" value="ECO:0007669"/>
    <property type="project" value="UniProtKB-EC"/>
</dbReference>
<dbReference type="Pfam" id="PF00271">
    <property type="entry name" value="Helicase_C"/>
    <property type="match status" value="1"/>
</dbReference>
<dbReference type="PROSITE" id="PS51194">
    <property type="entry name" value="HELICASE_CTER"/>
    <property type="match status" value="1"/>
</dbReference>
<comment type="function">
    <text evidence="11">ATP-dependent RNA helicase required for 60S ribosomal subunit synthesis. Involved in efficient pre-rRNA processing, predominantly at site A3, which is necessary for the normal formation of 25S and 5.8S rRNAs.</text>
</comment>
<dbReference type="FunFam" id="3.40.50.300:FF:000008">
    <property type="entry name" value="ATP-dependent RNA helicase RhlB"/>
    <property type="match status" value="1"/>
</dbReference>
<dbReference type="CDD" id="cd00268">
    <property type="entry name" value="DEADc"/>
    <property type="match status" value="1"/>
</dbReference>
<feature type="compositionally biased region" description="Low complexity" evidence="13">
    <location>
        <begin position="1"/>
        <end position="21"/>
    </location>
</feature>
<dbReference type="AlphaFoldDB" id="A0A0L0SA59"/>
<keyword evidence="17" id="KW-1185">Reference proteome</keyword>
<keyword evidence="6 12" id="KW-0547">Nucleotide-binding</keyword>
<dbReference type="EC" id="3.6.4.13" evidence="3"/>
<dbReference type="GO" id="GO:0003676">
    <property type="term" value="F:nucleic acid binding"/>
    <property type="evidence" value="ECO:0007669"/>
    <property type="project" value="InterPro"/>
</dbReference>
<evidence type="ECO:0000256" key="10">
    <source>
        <dbReference type="ARBA" id="ARBA00023242"/>
    </source>
</evidence>
<proteinExistence type="inferred from homology"/>
<dbReference type="InterPro" id="IPR000629">
    <property type="entry name" value="RNA-helicase_DEAD-box_CS"/>
</dbReference>
<comment type="similarity">
    <text evidence="2">Belongs to the DEAD box helicase family. DDX5/DBP2 subfamily.</text>
</comment>
<dbReference type="OMA" id="RGKNAMD"/>
<dbReference type="PROSITE" id="PS00039">
    <property type="entry name" value="DEAD_ATP_HELICASE"/>
    <property type="match status" value="1"/>
</dbReference>
<dbReference type="eggNOG" id="KOG0331">
    <property type="taxonomic scope" value="Eukaryota"/>
</dbReference>
<dbReference type="PANTHER" id="PTHR47958">
    <property type="entry name" value="ATP-DEPENDENT RNA HELICASE DBP3"/>
    <property type="match status" value="1"/>
</dbReference>
<dbReference type="InterPro" id="IPR027417">
    <property type="entry name" value="P-loop_NTPase"/>
</dbReference>
<protein>
    <recommendedName>
        <fullName evidence="3">RNA helicase</fullName>
        <ecNumber evidence="3">3.6.4.13</ecNumber>
    </recommendedName>
</protein>
<evidence type="ECO:0000256" key="12">
    <source>
        <dbReference type="RuleBase" id="RU000492"/>
    </source>
</evidence>
<dbReference type="Pfam" id="PF00270">
    <property type="entry name" value="DEAD"/>
    <property type="match status" value="1"/>
</dbReference>
<dbReference type="InterPro" id="IPR011545">
    <property type="entry name" value="DEAD/DEAH_box_helicase_dom"/>
</dbReference>
<keyword evidence="5" id="KW-0698">rRNA processing</keyword>
<keyword evidence="7 12" id="KW-0378">Hydrolase</keyword>
<dbReference type="InterPro" id="IPR044742">
    <property type="entry name" value="DEAD/DEAH_RhlB"/>
</dbReference>
<keyword evidence="4" id="KW-0690">Ribosome biogenesis</keyword>
<evidence type="ECO:0000256" key="3">
    <source>
        <dbReference type="ARBA" id="ARBA00012552"/>
    </source>
</evidence>
<evidence type="ECO:0000256" key="9">
    <source>
        <dbReference type="ARBA" id="ARBA00022840"/>
    </source>
</evidence>
<feature type="domain" description="Helicase C-terminal" evidence="15">
    <location>
        <begin position="395"/>
        <end position="542"/>
    </location>
</feature>
<reference evidence="17" key="2">
    <citation type="submission" date="2009-11" db="EMBL/GenBank/DDBJ databases">
        <title>The Genome Sequence of Allomyces macrogynus strain ATCC 38327.</title>
        <authorList>
            <consortium name="The Broad Institute Genome Sequencing Platform"/>
            <person name="Russ C."/>
            <person name="Cuomo C."/>
            <person name="Shea T."/>
            <person name="Young S.K."/>
            <person name="Zeng Q."/>
            <person name="Koehrsen M."/>
            <person name="Haas B."/>
            <person name="Borodovsky M."/>
            <person name="Guigo R."/>
            <person name="Alvarado L."/>
            <person name="Berlin A."/>
            <person name="Borenstein D."/>
            <person name="Chen Z."/>
            <person name="Engels R."/>
            <person name="Freedman E."/>
            <person name="Gellesch M."/>
            <person name="Goldberg J."/>
            <person name="Griggs A."/>
            <person name="Gujja S."/>
            <person name="Heiman D."/>
            <person name="Hepburn T."/>
            <person name="Howarth C."/>
            <person name="Jen D."/>
            <person name="Larson L."/>
            <person name="Lewis B."/>
            <person name="Mehta T."/>
            <person name="Park D."/>
            <person name="Pearson M."/>
            <person name="Roberts A."/>
            <person name="Saif S."/>
            <person name="Shenoy N."/>
            <person name="Sisk P."/>
            <person name="Stolte C."/>
            <person name="Sykes S."/>
            <person name="Walk T."/>
            <person name="White J."/>
            <person name="Yandava C."/>
            <person name="Burger G."/>
            <person name="Gray M.W."/>
            <person name="Holland P.W.H."/>
            <person name="King N."/>
            <person name="Lang F.B.F."/>
            <person name="Roger A.J."/>
            <person name="Ruiz-Trillo I."/>
            <person name="Lander E."/>
            <person name="Nusbaum C."/>
        </authorList>
    </citation>
    <scope>NUCLEOTIDE SEQUENCE [LARGE SCALE GENOMIC DNA]</scope>
    <source>
        <strain evidence="17">ATCC 38327</strain>
    </source>
</reference>
<evidence type="ECO:0000313" key="17">
    <source>
        <dbReference type="Proteomes" id="UP000054350"/>
    </source>
</evidence>
<name>A0A0L0SA59_ALLM3</name>
<comment type="subcellular location">
    <subcellularLocation>
        <location evidence="1">Nucleus</location>
        <location evidence="1">Nucleolus</location>
    </subcellularLocation>
</comment>
<dbReference type="SMART" id="SM00487">
    <property type="entry name" value="DEXDc"/>
    <property type="match status" value="1"/>
</dbReference>
<sequence>MAKSSSKPAAKAAKAAAAPASIVDQIKAKSAPESAADESSKKKDKKEKKEKKDKKKAKAVDLEPTQEPAAKKDKKDKKRKAASDADGDTPAAAAATKKPRSNANGEWTYTEHADVASMPLSEVQTYYESNQMTLEGHDGECFRPVQQFAHTGLPAAIMQVFTGFSQPTPIQAAAWPIALRNRDLIAIAETGSGKTLGFTVPALVHVANQKLRDAAKPRKSNQPAVLVVLPTRELAMQVADVVSESGAHSGVRGAVVYGGVPKREQLATLTAKGGADIVVGTPGRLVDLAITDNGALDLSRVSLVVLDEADRMLDLGFEKDIRALLGAVRAVGDRQTLMFSATWPMGVRTLAAEFLRDPVKLTIGDDELAASANVTQIVEVMKDSDATHPRGKERRLLDMLAKYHKPKKAKVLVFALYKKEAQRIEDAVRRAGYNVVGIHGDKAQAQRTQALGQFRDGSAPVLVATDVAARGLDIPAVEYVINVTFPLTIEDYVHRIGRTGRAGRSGIAHTLFTAQDKSHAGELVNVLRQANQTVPQDLLKFGTTVKKKEHKAYGAFFKEVDPSVKATKITFDSDDDE</sequence>
<evidence type="ECO:0000259" key="15">
    <source>
        <dbReference type="PROSITE" id="PS51194"/>
    </source>
</evidence>
<keyword evidence="9 12" id="KW-0067">ATP-binding</keyword>
<dbReference type="Gene3D" id="3.40.50.300">
    <property type="entry name" value="P-loop containing nucleotide triphosphate hydrolases"/>
    <property type="match status" value="2"/>
</dbReference>
<accession>A0A0L0SA59</accession>
<dbReference type="VEuPathDB" id="FungiDB:AMAG_03600"/>
<evidence type="ECO:0000256" key="1">
    <source>
        <dbReference type="ARBA" id="ARBA00004604"/>
    </source>
</evidence>
<evidence type="ECO:0000256" key="11">
    <source>
        <dbReference type="ARBA" id="ARBA00037449"/>
    </source>
</evidence>
<dbReference type="STRING" id="578462.A0A0L0SA59"/>